<dbReference type="InterPro" id="IPR003675">
    <property type="entry name" value="Rce1/LyrA-like_dom"/>
</dbReference>
<gene>
    <name evidence="3" type="ORF">ACFLIM_24210</name>
</gene>
<keyword evidence="1" id="KW-0812">Transmembrane</keyword>
<comment type="caution">
    <text evidence="3">The sequence shown here is derived from an EMBL/GenBank/DDBJ whole genome shotgun (WGS) entry which is preliminary data.</text>
</comment>
<organism evidence="3 4">
    <name type="scientific">Nonomuraea marmarensis</name>
    <dbReference type="NCBI Taxonomy" id="3351344"/>
    <lineage>
        <taxon>Bacteria</taxon>
        <taxon>Bacillati</taxon>
        <taxon>Actinomycetota</taxon>
        <taxon>Actinomycetes</taxon>
        <taxon>Streptosporangiales</taxon>
        <taxon>Streptosporangiaceae</taxon>
        <taxon>Nonomuraea</taxon>
    </lineage>
</organism>
<evidence type="ECO:0000313" key="3">
    <source>
        <dbReference type="EMBL" id="MFG1706304.1"/>
    </source>
</evidence>
<dbReference type="Proteomes" id="UP001603978">
    <property type="component" value="Unassembled WGS sequence"/>
</dbReference>
<accession>A0ABW7AGT6</accession>
<feature type="domain" description="CAAX prenyl protease 2/Lysostaphin resistance protein A-like" evidence="2">
    <location>
        <begin position="160"/>
        <end position="254"/>
    </location>
</feature>
<feature type="transmembrane region" description="Helical" evidence="1">
    <location>
        <begin position="214"/>
        <end position="235"/>
    </location>
</feature>
<proteinExistence type="predicted"/>
<feature type="transmembrane region" description="Helical" evidence="1">
    <location>
        <begin position="148"/>
        <end position="166"/>
    </location>
</feature>
<sequence>MIKSTHRRIRSYVRRIDWPLVVFFVLAYTITWGLIPVLDVIARRSGLPDWRRLHAMGEVFDFDGTRLAVPEWVVYGITRVQDFAFSLAGVAVIVAVRGRAGLAELGRRLVRWRVRWYWYLVAFLPLGWYALGVAAAGGLPSFQVSTDLVAASLIGLDHGFIVFLLLRGAMGEEPGLRGFALPRLLEHTTPLRASLVIGVLWGPWHLPALLGRSAVEIGLFLISVLALACVFTWLFNSTAGSLIPVLIFHAAQNSAGMVESHFPALAGSGWELVPAVAVLVAGIAAAVWLGRRAGVSSAR</sequence>
<dbReference type="EC" id="3.4.-.-" evidence="3"/>
<keyword evidence="4" id="KW-1185">Reference proteome</keyword>
<keyword evidence="1" id="KW-0472">Membrane</keyword>
<dbReference type="PANTHER" id="PTHR35797">
    <property type="entry name" value="PROTEASE-RELATED"/>
    <property type="match status" value="1"/>
</dbReference>
<feature type="transmembrane region" description="Helical" evidence="1">
    <location>
        <begin position="272"/>
        <end position="290"/>
    </location>
</feature>
<evidence type="ECO:0000259" key="2">
    <source>
        <dbReference type="Pfam" id="PF02517"/>
    </source>
</evidence>
<feature type="transmembrane region" description="Helical" evidence="1">
    <location>
        <begin position="116"/>
        <end position="136"/>
    </location>
</feature>
<keyword evidence="3" id="KW-0378">Hydrolase</keyword>
<dbReference type="EMBL" id="JBICRM010000014">
    <property type="protein sequence ID" value="MFG1706304.1"/>
    <property type="molecule type" value="Genomic_DNA"/>
</dbReference>
<feature type="transmembrane region" description="Helical" evidence="1">
    <location>
        <begin position="20"/>
        <end position="42"/>
    </location>
</feature>
<dbReference type="GO" id="GO:0016787">
    <property type="term" value="F:hydrolase activity"/>
    <property type="evidence" value="ECO:0007669"/>
    <property type="project" value="UniProtKB-KW"/>
</dbReference>
<feature type="transmembrane region" description="Helical" evidence="1">
    <location>
        <begin position="72"/>
        <end position="96"/>
    </location>
</feature>
<reference evidence="3 4" key="1">
    <citation type="submission" date="2024-10" db="EMBL/GenBank/DDBJ databases">
        <authorList>
            <person name="Topkara A.R."/>
            <person name="Saygin H."/>
        </authorList>
    </citation>
    <scope>NUCLEOTIDE SEQUENCE [LARGE SCALE GENOMIC DNA]</scope>
    <source>
        <strain evidence="3 4">M3C6</strain>
    </source>
</reference>
<protein>
    <submittedName>
        <fullName evidence="3">CPBP family intramembrane glutamic endopeptidase</fullName>
        <ecNumber evidence="3">3.4.-.-</ecNumber>
    </submittedName>
</protein>
<evidence type="ECO:0000256" key="1">
    <source>
        <dbReference type="SAM" id="Phobius"/>
    </source>
</evidence>
<dbReference type="Pfam" id="PF02517">
    <property type="entry name" value="Rce1-like"/>
    <property type="match status" value="1"/>
</dbReference>
<evidence type="ECO:0000313" key="4">
    <source>
        <dbReference type="Proteomes" id="UP001603978"/>
    </source>
</evidence>
<name>A0ABW7AGT6_9ACTN</name>
<keyword evidence="1" id="KW-1133">Transmembrane helix</keyword>
<dbReference type="RefSeq" id="WP_393169036.1">
    <property type="nucleotide sequence ID" value="NZ_JBICRM010000014.1"/>
</dbReference>
<dbReference type="PANTHER" id="PTHR35797:SF1">
    <property type="entry name" value="PROTEASE"/>
    <property type="match status" value="1"/>
</dbReference>
<dbReference type="InterPro" id="IPR042150">
    <property type="entry name" value="MmRce1-like"/>
</dbReference>